<dbReference type="Proteomes" id="UP001276659">
    <property type="component" value="Unassembled WGS sequence"/>
</dbReference>
<dbReference type="GO" id="GO:0016579">
    <property type="term" value="P:protein deubiquitination"/>
    <property type="evidence" value="ECO:0007669"/>
    <property type="project" value="TreeGrafter"/>
</dbReference>
<dbReference type="GO" id="GO:0005737">
    <property type="term" value="C:cytoplasm"/>
    <property type="evidence" value="ECO:0007669"/>
    <property type="project" value="TreeGrafter"/>
</dbReference>
<comment type="caution">
    <text evidence="7">Lacks conserved residue(s) required for the propagation of feature annotation.</text>
</comment>
<protein>
    <recommendedName>
        <fullName evidence="2">ubiquitinyl hydrolase 1</fullName>
        <ecNumber evidence="2">3.4.19.12</ecNumber>
    </recommendedName>
</protein>
<dbReference type="PANTHER" id="PTHR10589:SF29">
    <property type="entry name" value="UBIQUITIN CARBOXYL-TERMINAL HYDROLASE"/>
    <property type="match status" value="1"/>
</dbReference>
<keyword evidence="4" id="KW-0833">Ubl conjugation pathway</keyword>
<dbReference type="PROSITE" id="PS52048">
    <property type="entry name" value="UCH_DOMAIN"/>
    <property type="match status" value="1"/>
</dbReference>
<name>A0AAD9Z245_9LECA</name>
<organism evidence="10 11">
    <name type="scientific">Lepraria neglecta</name>
    <dbReference type="NCBI Taxonomy" id="209136"/>
    <lineage>
        <taxon>Eukaryota</taxon>
        <taxon>Fungi</taxon>
        <taxon>Dikarya</taxon>
        <taxon>Ascomycota</taxon>
        <taxon>Pezizomycotina</taxon>
        <taxon>Lecanoromycetes</taxon>
        <taxon>OSLEUM clade</taxon>
        <taxon>Lecanoromycetidae</taxon>
        <taxon>Lecanorales</taxon>
        <taxon>Lecanorineae</taxon>
        <taxon>Stereocaulaceae</taxon>
        <taxon>Lepraria</taxon>
    </lineage>
</organism>
<evidence type="ECO:0000256" key="8">
    <source>
        <dbReference type="SAM" id="MobiDB-lite"/>
    </source>
</evidence>
<feature type="domain" description="UCH catalytic" evidence="9">
    <location>
        <begin position="41"/>
        <end position="290"/>
    </location>
</feature>
<dbReference type="Pfam" id="PF01088">
    <property type="entry name" value="Peptidase_C12"/>
    <property type="match status" value="1"/>
</dbReference>
<keyword evidence="5" id="KW-0378">Hydrolase</keyword>
<evidence type="ECO:0000256" key="6">
    <source>
        <dbReference type="ARBA" id="ARBA00022807"/>
    </source>
</evidence>
<keyword evidence="11" id="KW-1185">Reference proteome</keyword>
<dbReference type="AlphaFoldDB" id="A0AAD9Z245"/>
<evidence type="ECO:0000259" key="9">
    <source>
        <dbReference type="PROSITE" id="PS52048"/>
    </source>
</evidence>
<keyword evidence="6" id="KW-0788">Thiol protease</keyword>
<evidence type="ECO:0000256" key="5">
    <source>
        <dbReference type="ARBA" id="ARBA00022801"/>
    </source>
</evidence>
<dbReference type="GO" id="GO:0004843">
    <property type="term" value="F:cysteine-type deubiquitinase activity"/>
    <property type="evidence" value="ECO:0007669"/>
    <property type="project" value="UniProtKB-EC"/>
</dbReference>
<dbReference type="GO" id="GO:0006511">
    <property type="term" value="P:ubiquitin-dependent protein catabolic process"/>
    <property type="evidence" value="ECO:0007669"/>
    <property type="project" value="InterPro"/>
</dbReference>
<feature type="region of interest" description="Disordered" evidence="8">
    <location>
        <begin position="1"/>
        <end position="29"/>
    </location>
</feature>
<evidence type="ECO:0000256" key="7">
    <source>
        <dbReference type="PROSITE-ProRule" id="PRU01393"/>
    </source>
</evidence>
<evidence type="ECO:0000256" key="3">
    <source>
        <dbReference type="ARBA" id="ARBA00022670"/>
    </source>
</evidence>
<comment type="catalytic activity">
    <reaction evidence="1">
        <text>Thiol-dependent hydrolysis of ester, thioester, amide, peptide and isopeptide bonds formed by the C-terminal Gly of ubiquitin (a 76-residue protein attached to proteins as an intracellular targeting signal).</text>
        <dbReference type="EC" id="3.4.19.12"/>
    </reaction>
</comment>
<evidence type="ECO:0000256" key="4">
    <source>
        <dbReference type="ARBA" id="ARBA00022786"/>
    </source>
</evidence>
<keyword evidence="3" id="KW-0645">Protease</keyword>
<gene>
    <name evidence="10" type="ORF">OEA41_004484</name>
</gene>
<dbReference type="EC" id="3.4.19.12" evidence="2"/>
<dbReference type="InterPro" id="IPR036959">
    <property type="entry name" value="Peptidase_C12_UCH_sf"/>
</dbReference>
<accession>A0AAD9Z245</accession>
<sequence>MVKRSRRKRGGDKSNDISHKKIFTSEPSAPANAEDKRLWKGFCEIESEPAFFNVMLRRFGVQGVKVQEVVSLDDELLVFLPNKVGQSMVSSSYSNGLKKIRTNKSKAALKTINNACASVALLNIVNNVPSIELGDSLRAFKDFTSNFTPALRGDAIANFDFVKQVHNSFARKMDLLNGDLLLKNEATSKGKGKKDKTEEDENEAGFHFIAFVPIEYQLWKLDGLERQPVCLGKQPPPSTSTPNLLKLILTLEIAGPITGDWLGQAKPEIEARMAQYEEGQIEFAILSLVRDPLLKLVPALAENIKSIAALSAQLDRVKPDWQNFMAGPTNGDIAEPDGLLSGPDHAYELTQENIDRAKLPEKVVDLCLGDVASDIMAHRQELITSQAELRMSIKEEIQSNVSDEERAAARSCDYGASMQSFVRKLRVKKQAEQAAKVAQDQKDKPDGLE</sequence>
<dbReference type="EMBL" id="JASNWA010000010">
    <property type="protein sequence ID" value="KAK3168038.1"/>
    <property type="molecule type" value="Genomic_DNA"/>
</dbReference>
<dbReference type="PANTHER" id="PTHR10589">
    <property type="entry name" value="UBIQUITIN CARBOXYL-TERMINAL HYDROLASE"/>
    <property type="match status" value="1"/>
</dbReference>
<feature type="compositionally biased region" description="Basic residues" evidence="8">
    <location>
        <begin position="1"/>
        <end position="10"/>
    </location>
</feature>
<proteinExistence type="inferred from homology"/>
<reference evidence="10" key="1">
    <citation type="submission" date="2022-11" db="EMBL/GenBank/DDBJ databases">
        <title>Chromosomal genome sequence assembly and mating type (MAT) locus characterization of the leprose asexual lichenized fungus Lepraria neglecta (Nyl.) Erichsen.</title>
        <authorList>
            <person name="Allen J.L."/>
            <person name="Pfeffer B."/>
        </authorList>
    </citation>
    <scope>NUCLEOTIDE SEQUENCE</scope>
    <source>
        <strain evidence="10">Allen 5258</strain>
    </source>
</reference>
<evidence type="ECO:0000313" key="11">
    <source>
        <dbReference type="Proteomes" id="UP001276659"/>
    </source>
</evidence>
<dbReference type="SUPFAM" id="SSF54001">
    <property type="entry name" value="Cysteine proteinases"/>
    <property type="match status" value="1"/>
</dbReference>
<comment type="caution">
    <text evidence="10">The sequence shown here is derived from an EMBL/GenBank/DDBJ whole genome shotgun (WGS) entry which is preliminary data.</text>
</comment>
<evidence type="ECO:0000256" key="1">
    <source>
        <dbReference type="ARBA" id="ARBA00000707"/>
    </source>
</evidence>
<dbReference type="InterPro" id="IPR001578">
    <property type="entry name" value="Peptidase_C12_UCH"/>
</dbReference>
<dbReference type="InterPro" id="IPR038765">
    <property type="entry name" value="Papain-like_cys_pep_sf"/>
</dbReference>
<dbReference type="FunFam" id="3.40.532.10:FF:000010">
    <property type="entry name" value="Ubiquitin carboxyl-terminal hydrolase"/>
    <property type="match status" value="1"/>
</dbReference>
<comment type="similarity">
    <text evidence="7">Belongs to the peptidase C12 family.</text>
</comment>
<evidence type="ECO:0000256" key="2">
    <source>
        <dbReference type="ARBA" id="ARBA00012759"/>
    </source>
</evidence>
<dbReference type="Gene3D" id="3.40.532.10">
    <property type="entry name" value="Peptidase C12, ubiquitin carboxyl-terminal hydrolase"/>
    <property type="match status" value="1"/>
</dbReference>
<evidence type="ECO:0000313" key="10">
    <source>
        <dbReference type="EMBL" id="KAK3168038.1"/>
    </source>
</evidence>